<dbReference type="Proteomes" id="UP001283361">
    <property type="component" value="Unassembled WGS sequence"/>
</dbReference>
<protein>
    <submittedName>
        <fullName evidence="1">Uncharacterized protein</fullName>
    </submittedName>
</protein>
<reference evidence="1" key="1">
    <citation type="journal article" date="2023" name="G3 (Bethesda)">
        <title>A reference genome for the long-term kleptoplast-retaining sea slug Elysia crispata morphotype clarki.</title>
        <authorList>
            <person name="Eastman K.E."/>
            <person name="Pendleton A.L."/>
            <person name="Shaikh M.A."/>
            <person name="Suttiyut T."/>
            <person name="Ogas R."/>
            <person name="Tomko P."/>
            <person name="Gavelis G."/>
            <person name="Widhalm J.R."/>
            <person name="Wisecaver J.H."/>
        </authorList>
    </citation>
    <scope>NUCLEOTIDE SEQUENCE</scope>
    <source>
        <strain evidence="1">ECLA1</strain>
    </source>
</reference>
<gene>
    <name evidence="1" type="ORF">RRG08_001082</name>
</gene>
<proteinExistence type="predicted"/>
<evidence type="ECO:0000313" key="2">
    <source>
        <dbReference type="Proteomes" id="UP001283361"/>
    </source>
</evidence>
<name>A0AAE1AW87_9GAST</name>
<comment type="caution">
    <text evidence="1">The sequence shown here is derived from an EMBL/GenBank/DDBJ whole genome shotgun (WGS) entry which is preliminary data.</text>
</comment>
<sequence length="94" mass="10692">MYADTSTRISIANDYRAGTKCSANTKKKPPQAEFRLSSLSRVRHIFAVLRRRFRFRISVGPDNAFTRSSEPLPHACPCLRPVIQVFISPEIVRS</sequence>
<organism evidence="1 2">
    <name type="scientific">Elysia crispata</name>
    <name type="common">lettuce slug</name>
    <dbReference type="NCBI Taxonomy" id="231223"/>
    <lineage>
        <taxon>Eukaryota</taxon>
        <taxon>Metazoa</taxon>
        <taxon>Spiralia</taxon>
        <taxon>Lophotrochozoa</taxon>
        <taxon>Mollusca</taxon>
        <taxon>Gastropoda</taxon>
        <taxon>Heterobranchia</taxon>
        <taxon>Euthyneura</taxon>
        <taxon>Panpulmonata</taxon>
        <taxon>Sacoglossa</taxon>
        <taxon>Placobranchoidea</taxon>
        <taxon>Plakobranchidae</taxon>
        <taxon>Elysia</taxon>
    </lineage>
</organism>
<dbReference type="AlphaFoldDB" id="A0AAE1AW87"/>
<dbReference type="EMBL" id="JAWDGP010001087">
    <property type="protein sequence ID" value="KAK3794935.1"/>
    <property type="molecule type" value="Genomic_DNA"/>
</dbReference>
<accession>A0AAE1AW87</accession>
<keyword evidence="2" id="KW-1185">Reference proteome</keyword>
<evidence type="ECO:0000313" key="1">
    <source>
        <dbReference type="EMBL" id="KAK3794935.1"/>
    </source>
</evidence>